<feature type="compositionally biased region" description="Low complexity" evidence="3">
    <location>
        <begin position="1"/>
        <end position="14"/>
    </location>
</feature>
<name>A0A0L0HRH2_SPIPD</name>
<dbReference type="SMART" id="SM01385">
    <property type="entry name" value="DSS1_SEM1"/>
    <property type="match status" value="1"/>
</dbReference>
<comment type="function">
    <text evidence="2">Component of the 26S proteasome, a multiprotein complex involved in the ATP-dependent degradation of ubiquitinated proteins.</text>
</comment>
<keyword evidence="2" id="KW-0647">Proteasome</keyword>
<protein>
    <recommendedName>
        <fullName evidence="2">26S proteasome complex subunit SEM1</fullName>
    </recommendedName>
</protein>
<dbReference type="GO" id="GO:0005634">
    <property type="term" value="C:nucleus"/>
    <property type="evidence" value="ECO:0007669"/>
    <property type="project" value="UniProtKB-SubCell"/>
</dbReference>
<dbReference type="GO" id="GO:0000724">
    <property type="term" value="P:double-strand break repair via homologous recombination"/>
    <property type="evidence" value="ECO:0007669"/>
    <property type="project" value="TreeGrafter"/>
</dbReference>
<dbReference type="RefSeq" id="XP_016611697.1">
    <property type="nucleotide sequence ID" value="XM_016757058.1"/>
</dbReference>
<keyword evidence="5" id="KW-1185">Reference proteome</keyword>
<dbReference type="GO" id="GO:0043248">
    <property type="term" value="P:proteasome assembly"/>
    <property type="evidence" value="ECO:0007669"/>
    <property type="project" value="UniProtKB-UniRule"/>
</dbReference>
<feature type="region of interest" description="Disordered" evidence="3">
    <location>
        <begin position="1"/>
        <end position="22"/>
    </location>
</feature>
<dbReference type="InterPro" id="IPR007834">
    <property type="entry name" value="DSS1_SEM1"/>
</dbReference>
<dbReference type="eggNOG" id="KOG4764">
    <property type="taxonomic scope" value="Eukaryota"/>
</dbReference>
<keyword evidence="2" id="KW-0539">Nucleus</keyword>
<dbReference type="InParanoid" id="A0A0L0HRH2"/>
<sequence>MVSPTDKTPKTPATTEDKEAAAAKLKKGTASIMLEEDDEFEDFPADAWEETEDDQVTLNQWEDTWADDDETEDFSVQLQSEMTKRNGAQPMKM</sequence>
<accession>A0A0L0HRH2</accession>
<proteinExistence type="inferred from homology"/>
<dbReference type="PANTHER" id="PTHR16771">
    <property type="entry name" value="26 PROTEASOME COMPLEX SUBUNIT DSS1"/>
    <property type="match status" value="1"/>
</dbReference>
<comment type="subcellular location">
    <subcellularLocation>
        <location evidence="2">Nucleus</location>
    </subcellularLocation>
</comment>
<evidence type="ECO:0000313" key="5">
    <source>
        <dbReference type="Proteomes" id="UP000053201"/>
    </source>
</evidence>
<evidence type="ECO:0000256" key="3">
    <source>
        <dbReference type="SAM" id="MobiDB-lite"/>
    </source>
</evidence>
<gene>
    <name evidence="4" type="ORF">SPPG_08909</name>
</gene>
<dbReference type="GeneID" id="27692034"/>
<dbReference type="GO" id="GO:0006406">
    <property type="term" value="P:mRNA export from nucleus"/>
    <property type="evidence" value="ECO:0007669"/>
    <property type="project" value="UniProtKB-UniRule"/>
</dbReference>
<dbReference type="PANTHER" id="PTHR16771:SF0">
    <property type="entry name" value="26S PROTEASOME COMPLEX SUBUNIT SEM1"/>
    <property type="match status" value="1"/>
</dbReference>
<evidence type="ECO:0000256" key="1">
    <source>
        <dbReference type="ARBA" id="ARBA00034491"/>
    </source>
</evidence>
<dbReference type="Pfam" id="PF05160">
    <property type="entry name" value="DSS1_SEM1"/>
    <property type="match status" value="1"/>
</dbReference>
<dbReference type="OMA" id="IWEENWD"/>
<dbReference type="Proteomes" id="UP000053201">
    <property type="component" value="Unassembled WGS sequence"/>
</dbReference>
<organism evidence="4 5">
    <name type="scientific">Spizellomyces punctatus (strain DAOM BR117)</name>
    <dbReference type="NCBI Taxonomy" id="645134"/>
    <lineage>
        <taxon>Eukaryota</taxon>
        <taxon>Fungi</taxon>
        <taxon>Fungi incertae sedis</taxon>
        <taxon>Chytridiomycota</taxon>
        <taxon>Chytridiomycota incertae sedis</taxon>
        <taxon>Chytridiomycetes</taxon>
        <taxon>Spizellomycetales</taxon>
        <taxon>Spizellomycetaceae</taxon>
        <taxon>Spizellomyces</taxon>
    </lineage>
</organism>
<comment type="similarity">
    <text evidence="1 2">Belongs to the DSS1/SEM1 family.</text>
</comment>
<dbReference type="VEuPathDB" id="FungiDB:SPPG_08909"/>
<evidence type="ECO:0000256" key="2">
    <source>
        <dbReference type="RuleBase" id="RU369057"/>
    </source>
</evidence>
<reference evidence="4 5" key="1">
    <citation type="submission" date="2009-08" db="EMBL/GenBank/DDBJ databases">
        <title>The Genome Sequence of Spizellomyces punctatus strain DAOM BR117.</title>
        <authorList>
            <consortium name="The Broad Institute Genome Sequencing Platform"/>
            <person name="Russ C."/>
            <person name="Cuomo C."/>
            <person name="Shea T."/>
            <person name="Young S.K."/>
            <person name="Zeng Q."/>
            <person name="Koehrsen M."/>
            <person name="Haas B."/>
            <person name="Borodovsky M."/>
            <person name="Guigo R."/>
            <person name="Alvarado L."/>
            <person name="Berlin A."/>
            <person name="Bochicchio J."/>
            <person name="Borenstein D."/>
            <person name="Chapman S."/>
            <person name="Chen Z."/>
            <person name="Engels R."/>
            <person name="Freedman E."/>
            <person name="Gellesch M."/>
            <person name="Goldberg J."/>
            <person name="Griggs A."/>
            <person name="Gujja S."/>
            <person name="Heiman D."/>
            <person name="Hepburn T."/>
            <person name="Howarth C."/>
            <person name="Jen D."/>
            <person name="Larson L."/>
            <person name="Lewis B."/>
            <person name="Mehta T."/>
            <person name="Park D."/>
            <person name="Pearson M."/>
            <person name="Roberts A."/>
            <person name="Saif S."/>
            <person name="Shenoy N."/>
            <person name="Sisk P."/>
            <person name="Stolte C."/>
            <person name="Sykes S."/>
            <person name="Thomson T."/>
            <person name="Walk T."/>
            <person name="White J."/>
            <person name="Yandava C."/>
            <person name="Burger G."/>
            <person name="Gray M.W."/>
            <person name="Holland P.W.H."/>
            <person name="King N."/>
            <person name="Lang F.B.F."/>
            <person name="Roger A.J."/>
            <person name="Ruiz-Trillo I."/>
            <person name="Lander E."/>
            <person name="Nusbaum C."/>
        </authorList>
    </citation>
    <scope>NUCLEOTIDE SEQUENCE [LARGE SCALE GENOMIC DNA]</scope>
    <source>
        <strain evidence="4 5">DAOM BR117</strain>
    </source>
</reference>
<dbReference type="AlphaFoldDB" id="A0A0L0HRH2"/>
<evidence type="ECO:0000313" key="4">
    <source>
        <dbReference type="EMBL" id="KND03658.1"/>
    </source>
</evidence>
<dbReference type="EMBL" id="KQ257451">
    <property type="protein sequence ID" value="KND03658.1"/>
    <property type="molecule type" value="Genomic_DNA"/>
</dbReference>
<dbReference type="GO" id="GO:0008541">
    <property type="term" value="C:proteasome regulatory particle, lid subcomplex"/>
    <property type="evidence" value="ECO:0007669"/>
    <property type="project" value="UniProtKB-UniRule"/>
</dbReference>